<dbReference type="SUPFAM" id="SSF51703">
    <property type="entry name" value="Cobalamin (vitamin B12)-dependent enzymes"/>
    <property type="match status" value="1"/>
</dbReference>
<gene>
    <name evidence="6" type="primary">oraE</name>
    <name evidence="6" type="ORF">O6R08_10910</name>
</gene>
<evidence type="ECO:0000256" key="1">
    <source>
        <dbReference type="ARBA" id="ARBA00001922"/>
    </source>
</evidence>
<dbReference type="InterPro" id="IPR006158">
    <property type="entry name" value="Cobalamin-bd"/>
</dbReference>
<keyword evidence="4" id="KW-0170">Cobalt</keyword>
<dbReference type="Gene3D" id="3.30.30.60">
    <property type="entry name" value="D-lysine 5,6-aminomutase beta subunit KamE, N-terminal domain"/>
    <property type="match status" value="1"/>
</dbReference>
<dbReference type="Proteomes" id="UP001212097">
    <property type="component" value="Chromosome"/>
</dbReference>
<dbReference type="InterPro" id="IPR037086">
    <property type="entry name" value="Lys-AminoMut_asu_sf"/>
</dbReference>
<accession>A0ABY7QY64</accession>
<organism evidence="6 7">
    <name type="scientific">Cutibacterium equinum</name>
    <dbReference type="NCBI Taxonomy" id="3016342"/>
    <lineage>
        <taxon>Bacteria</taxon>
        <taxon>Bacillati</taxon>
        <taxon>Actinomycetota</taxon>
        <taxon>Actinomycetes</taxon>
        <taxon>Propionibacteriales</taxon>
        <taxon>Propionibacteriaceae</taxon>
        <taxon>Cutibacterium</taxon>
    </lineage>
</organism>
<proteinExistence type="predicted"/>
<dbReference type="NCBIfam" id="NF040743">
    <property type="entry name" value="ornith_mutase_E"/>
    <property type="match status" value="1"/>
</dbReference>
<evidence type="ECO:0000313" key="6">
    <source>
        <dbReference type="EMBL" id="WCC79936.1"/>
    </source>
</evidence>
<dbReference type="InterPro" id="IPR036843">
    <property type="entry name" value="KamE_N_sf"/>
</dbReference>
<dbReference type="InterPro" id="IPR028991">
    <property type="entry name" value="KamE_N"/>
</dbReference>
<dbReference type="InterPro" id="IPR015130">
    <property type="entry name" value="Lys-AminoMut_A"/>
</dbReference>
<comment type="cofactor">
    <cofactor evidence="1">
        <name>adenosylcob(III)alamin</name>
        <dbReference type="ChEBI" id="CHEBI:18408"/>
    </cofactor>
</comment>
<dbReference type="PROSITE" id="PS51332">
    <property type="entry name" value="B12_BINDING"/>
    <property type="match status" value="1"/>
</dbReference>
<dbReference type="Gene3D" id="3.40.50.280">
    <property type="entry name" value="Cobalamin-binding domain"/>
    <property type="match status" value="1"/>
</dbReference>
<dbReference type="Pfam" id="PF02310">
    <property type="entry name" value="B12-binding"/>
    <property type="match status" value="1"/>
</dbReference>
<evidence type="ECO:0000259" key="5">
    <source>
        <dbReference type="PROSITE" id="PS51332"/>
    </source>
</evidence>
<evidence type="ECO:0000256" key="2">
    <source>
        <dbReference type="ARBA" id="ARBA00022628"/>
    </source>
</evidence>
<dbReference type="EMBL" id="CP115668">
    <property type="protein sequence ID" value="WCC79936.1"/>
    <property type="molecule type" value="Genomic_DNA"/>
</dbReference>
<dbReference type="RefSeq" id="WP_271418120.1">
    <property type="nucleotide sequence ID" value="NZ_CP115668.1"/>
</dbReference>
<sequence>MTIHDPCLHHTHAQEREQLPMDLPRASAIQPVEPTEPAEPHPDQESLAPNTKLDVEDILTDLEHYHPRRKGWTWRTVPEEGVVMGDFHYRNMSTPLKQGVPLPAAEYFENIDPQPAPVVTSEIASGHFEDDLRRMRMAAWNGADHIMVIRTTGQSHIDGLLEGTPEGIGGVPITRKQLRASRKACDLIEDEVGRPINFHSYVSGVAGPEVAVLFAEEGVNGAHQDPQYNLLYRNINAYRSYVDAGEAKKVMAGAQIFQIDGAHNANATARHGWKVMPELMVQHGLNCMFSVLVGMPKDLIGLSTVPPSAPPAPKLWYDLPYAVALRDLFSEYKMRAQQNTRYIESDLAEAIRTHTIDTLISMLTSADIQSTITPDEGRNLPWHHNSIRGVQTVKQTWAALDGIKEMVTINREGPLGAMVRDLKERAIGFLTEMLHVGGYFAAVEEGFFVDSAEFPERNHDGIARDGQGGIAEGTVVERDPDYLAPVCDHFGNNNLPEGLDKPCDLIDGCTLCKPDKIVYIDELDPNDSAATRLARTRPFRDGTALRPEAEWAGDGVVLVQMNITASEDIAREAAVEMARKMGISDPQVCNLQVLHPAEGCFVEVKGQATHVDVDPSTLTIPEKIELLPPDELRQYVTDHELSVVAGTVGEDEHSVGLREILDIKHGGIEKYGVKYRYLGTSVPVEKMVDAAIESGADAILISTIISHNDIHRTMMRKLADLATEKGVRDKVVLVAGGTQVSREMAAETGLDATFGRGTKGIDVLDAIVRTMQAREGA</sequence>
<reference evidence="6 7" key="1">
    <citation type="submission" date="2023-01" db="EMBL/GenBank/DDBJ databases">
        <authorList>
            <person name="Lee S.H."/>
            <person name="Jung H.S."/>
            <person name="Yun J.U."/>
        </authorList>
    </citation>
    <scope>NUCLEOTIDE SEQUENCE [LARGE SCALE GENOMIC DNA]</scope>
    <source>
        <strain evidence="6 7">CBA3108</strain>
    </source>
</reference>
<evidence type="ECO:0000256" key="3">
    <source>
        <dbReference type="ARBA" id="ARBA00023235"/>
    </source>
</evidence>
<evidence type="ECO:0000256" key="4">
    <source>
        <dbReference type="ARBA" id="ARBA00023285"/>
    </source>
</evidence>
<dbReference type="InterPro" id="IPR016176">
    <property type="entry name" value="Cbl-dep_enz_cat"/>
</dbReference>
<evidence type="ECO:0000313" key="7">
    <source>
        <dbReference type="Proteomes" id="UP001212097"/>
    </source>
</evidence>
<protein>
    <submittedName>
        <fullName evidence="6">D-ornithine 4,5-aminomutase subunit OraE</fullName>
        <ecNumber evidence="6">5.4.3.5</ecNumber>
    </submittedName>
</protein>
<dbReference type="InterPro" id="IPR049834">
    <property type="entry name" value="OraE-like"/>
</dbReference>
<dbReference type="Gene3D" id="3.20.20.440">
    <property type="entry name" value="D-Lysine 5,6-aminomutase alpha subunit"/>
    <property type="match status" value="1"/>
</dbReference>
<dbReference type="Pfam" id="PF16554">
    <property type="entry name" value="OAM_dimer"/>
    <property type="match status" value="1"/>
</dbReference>
<dbReference type="SUPFAM" id="SSF52242">
    <property type="entry name" value="Cobalamin (vitamin B12)-binding domain"/>
    <property type="match status" value="1"/>
</dbReference>
<dbReference type="EC" id="5.4.3.5" evidence="6"/>
<keyword evidence="7" id="KW-1185">Reference proteome</keyword>
<feature type="domain" description="B12-binding" evidence="5">
    <location>
        <begin position="640"/>
        <end position="777"/>
    </location>
</feature>
<keyword evidence="3 6" id="KW-0413">Isomerase</keyword>
<dbReference type="Pfam" id="PF09043">
    <property type="entry name" value="Lys-AminoMut_A"/>
    <property type="match status" value="1"/>
</dbReference>
<keyword evidence="2" id="KW-0846">Cobalamin</keyword>
<dbReference type="GO" id="GO:0047831">
    <property type="term" value="F:D-ornithine 4,5-aminomutase activity"/>
    <property type="evidence" value="ECO:0007669"/>
    <property type="project" value="UniProtKB-EC"/>
</dbReference>
<name>A0ABY7QY64_9ACTN</name>
<reference evidence="6 7" key="2">
    <citation type="submission" date="2023-06" db="EMBL/GenBank/DDBJ databases">
        <title>The Gram-positive Non-spore-bearing Anaerobic Bacilli of Human Feces.</title>
        <authorList>
            <person name="Eggerth A.H."/>
        </authorList>
    </citation>
    <scope>NUCLEOTIDE SEQUENCE [LARGE SCALE GENOMIC DNA]</scope>
    <source>
        <strain evidence="6 7">CBA3108</strain>
    </source>
</reference>
<dbReference type="InterPro" id="IPR036724">
    <property type="entry name" value="Cobalamin-bd_sf"/>
</dbReference>